<protein>
    <submittedName>
        <fullName evidence="2">Glycine cleavage system transcriptional repressor</fullName>
    </submittedName>
</protein>
<dbReference type="PROSITE" id="PS51671">
    <property type="entry name" value="ACT"/>
    <property type="match status" value="2"/>
</dbReference>
<name>A0A3M0CKS4_9PROT</name>
<dbReference type="PANTHER" id="PTHR34875:SF5">
    <property type="entry name" value="GLYCINE CLEAVAGE SYSTEM TRANSCRIPTIONAL REPRESSOR"/>
    <property type="match status" value="1"/>
</dbReference>
<evidence type="ECO:0000313" key="3">
    <source>
        <dbReference type="Proteomes" id="UP000271227"/>
    </source>
</evidence>
<dbReference type="Proteomes" id="UP000271227">
    <property type="component" value="Unassembled WGS sequence"/>
</dbReference>
<dbReference type="Pfam" id="PF13740">
    <property type="entry name" value="ACT_6"/>
    <property type="match status" value="1"/>
</dbReference>
<accession>A0A3M0CKS4</accession>
<dbReference type="InParanoid" id="A0A3M0CKS4"/>
<dbReference type="Gene3D" id="3.30.70.260">
    <property type="match status" value="2"/>
</dbReference>
<dbReference type="InterPro" id="IPR050990">
    <property type="entry name" value="UPF0237/GcvR_regulator"/>
</dbReference>
<dbReference type="InterPro" id="IPR002912">
    <property type="entry name" value="ACT_dom"/>
</dbReference>
<comment type="caution">
    <text evidence="2">The sequence shown here is derived from an EMBL/GenBank/DDBJ whole genome shotgun (WGS) entry which is preliminary data.</text>
</comment>
<sequence>MQTFLISISGADRVGVISSVSGTLYDAGVNLADASFAVLGEGFEFSALGEVEASVGAGDIHAALSALACLEDARISVEPAPYASERLERGAVTHIVEFSGGDRPGLVARMSEVLQNHNANIVRMTSRRTERGGTDDYRTRFAVNVAAAEVEVLENALFNTAGSLGLACEMNVARP</sequence>
<reference evidence="2 3" key="1">
    <citation type="submission" date="2018-10" db="EMBL/GenBank/DDBJ databases">
        <title>Genomic Encyclopedia of Archaeal and Bacterial Type Strains, Phase II (KMG-II): from individual species to whole genera.</title>
        <authorList>
            <person name="Goeker M."/>
        </authorList>
    </citation>
    <scope>NUCLEOTIDE SEQUENCE [LARGE SCALE GENOMIC DNA]</scope>
    <source>
        <strain evidence="2 3">DSM 25217</strain>
    </source>
</reference>
<feature type="domain" description="ACT" evidence="1">
    <location>
        <begin position="95"/>
        <end position="175"/>
    </location>
</feature>
<dbReference type="Pfam" id="PF01842">
    <property type="entry name" value="ACT"/>
    <property type="match status" value="1"/>
</dbReference>
<dbReference type="CDD" id="cd02116">
    <property type="entry name" value="ACT"/>
    <property type="match status" value="1"/>
</dbReference>
<evidence type="ECO:0000259" key="1">
    <source>
        <dbReference type="PROSITE" id="PS51671"/>
    </source>
</evidence>
<organism evidence="2 3">
    <name type="scientific">Eilatimonas milleporae</name>
    <dbReference type="NCBI Taxonomy" id="911205"/>
    <lineage>
        <taxon>Bacteria</taxon>
        <taxon>Pseudomonadati</taxon>
        <taxon>Pseudomonadota</taxon>
        <taxon>Alphaproteobacteria</taxon>
        <taxon>Kordiimonadales</taxon>
        <taxon>Kordiimonadaceae</taxon>
        <taxon>Eilatimonas</taxon>
    </lineage>
</organism>
<dbReference type="EMBL" id="REFR01000010">
    <property type="protein sequence ID" value="RMB08990.1"/>
    <property type="molecule type" value="Genomic_DNA"/>
</dbReference>
<dbReference type="OrthoDB" id="8017168at2"/>
<dbReference type="PANTHER" id="PTHR34875">
    <property type="entry name" value="UPF0237 PROTEIN MJ1558"/>
    <property type="match status" value="1"/>
</dbReference>
<feature type="domain" description="ACT" evidence="1">
    <location>
        <begin position="5"/>
        <end position="82"/>
    </location>
</feature>
<proteinExistence type="predicted"/>
<dbReference type="SUPFAM" id="SSF55021">
    <property type="entry name" value="ACT-like"/>
    <property type="match status" value="2"/>
</dbReference>
<keyword evidence="3" id="KW-1185">Reference proteome</keyword>
<dbReference type="AlphaFoldDB" id="A0A3M0CKS4"/>
<evidence type="ECO:0000313" key="2">
    <source>
        <dbReference type="EMBL" id="RMB08990.1"/>
    </source>
</evidence>
<gene>
    <name evidence="2" type="ORF">BXY39_1637</name>
</gene>
<dbReference type="FunCoup" id="A0A3M0CKS4">
    <property type="interactions" value="10"/>
</dbReference>
<dbReference type="RefSeq" id="WP_121938299.1">
    <property type="nucleotide sequence ID" value="NZ_REFR01000010.1"/>
</dbReference>
<dbReference type="InterPro" id="IPR045865">
    <property type="entry name" value="ACT-like_dom_sf"/>
</dbReference>